<dbReference type="InterPro" id="IPR004546">
    <property type="entry name" value="Restrct_endonuc_T1M"/>
</dbReference>
<dbReference type="EMBL" id="JMKI01000036">
    <property type="protein sequence ID" value="KEJ92014.1"/>
    <property type="molecule type" value="Genomic_DNA"/>
</dbReference>
<dbReference type="PRINTS" id="PR00507">
    <property type="entry name" value="N12N6MTFRASE"/>
</dbReference>
<evidence type="ECO:0000313" key="11">
    <source>
        <dbReference type="Proteomes" id="UP000027665"/>
    </source>
</evidence>
<keyword evidence="6" id="KW-0680">Restriction system</keyword>
<evidence type="ECO:0000256" key="7">
    <source>
        <dbReference type="ARBA" id="ARBA00047942"/>
    </source>
</evidence>
<dbReference type="GeneID" id="90983911"/>
<dbReference type="GO" id="GO:0004519">
    <property type="term" value="F:endonuclease activity"/>
    <property type="evidence" value="ECO:0007669"/>
    <property type="project" value="UniProtKB-KW"/>
</dbReference>
<evidence type="ECO:0000313" key="10">
    <source>
        <dbReference type="EMBL" id="KEJ92014.1"/>
    </source>
</evidence>
<dbReference type="REBASE" id="93441">
    <property type="entry name" value="M.Sjo781ORF6425P"/>
</dbReference>
<dbReference type="EC" id="2.1.1.72" evidence="2"/>
<keyword evidence="3" id="KW-0489">Methyltransferase</keyword>
<dbReference type="NCBIfam" id="TIGR00497">
    <property type="entry name" value="hsdM"/>
    <property type="match status" value="1"/>
</dbReference>
<dbReference type="AlphaFoldDB" id="A0A073IQM4"/>
<evidence type="ECO:0000259" key="9">
    <source>
        <dbReference type="Pfam" id="PF12161"/>
    </source>
</evidence>
<keyword evidence="11" id="KW-1185">Reference proteome</keyword>
<dbReference type="GO" id="GO:0009307">
    <property type="term" value="P:DNA restriction-modification system"/>
    <property type="evidence" value="ECO:0007669"/>
    <property type="project" value="UniProtKB-KW"/>
</dbReference>
<evidence type="ECO:0000256" key="6">
    <source>
        <dbReference type="ARBA" id="ARBA00022747"/>
    </source>
</evidence>
<dbReference type="InterPro" id="IPR038333">
    <property type="entry name" value="T1MK-like_N_sf"/>
</dbReference>
<proteinExistence type="inferred from homology"/>
<dbReference type="InterPro" id="IPR003356">
    <property type="entry name" value="DNA_methylase_A-5"/>
</dbReference>
<accession>A0A073IQM4</accession>
<dbReference type="InterPro" id="IPR029063">
    <property type="entry name" value="SAM-dependent_MTases_sf"/>
</dbReference>
<comment type="caution">
    <text evidence="10">The sequence shown here is derived from an EMBL/GenBank/DDBJ whole genome shotgun (WGS) entry which is preliminary data.</text>
</comment>
<evidence type="ECO:0000256" key="4">
    <source>
        <dbReference type="ARBA" id="ARBA00022679"/>
    </source>
</evidence>
<dbReference type="GO" id="GO:0032259">
    <property type="term" value="P:methylation"/>
    <property type="evidence" value="ECO:0007669"/>
    <property type="project" value="UniProtKB-KW"/>
</dbReference>
<dbReference type="RefSeq" id="WP_037976752.1">
    <property type="nucleotide sequence ID" value="NZ_JMKI01000036.1"/>
</dbReference>
<dbReference type="SUPFAM" id="SSF53335">
    <property type="entry name" value="S-adenosyl-L-methionine-dependent methyltransferases"/>
    <property type="match status" value="1"/>
</dbReference>
<dbReference type="eggNOG" id="COG0286">
    <property type="taxonomic scope" value="Bacteria"/>
</dbReference>
<dbReference type="GO" id="GO:0003677">
    <property type="term" value="F:DNA binding"/>
    <property type="evidence" value="ECO:0007669"/>
    <property type="project" value="InterPro"/>
</dbReference>
<dbReference type="OrthoDB" id="9814572at2"/>
<dbReference type="Gene3D" id="1.20.1260.30">
    <property type="match status" value="1"/>
</dbReference>
<organism evidence="10 11">
    <name type="scientific">Synergistes jonesii</name>
    <dbReference type="NCBI Taxonomy" id="2754"/>
    <lineage>
        <taxon>Bacteria</taxon>
        <taxon>Thermotogati</taxon>
        <taxon>Synergistota</taxon>
        <taxon>Synergistia</taxon>
        <taxon>Synergistales</taxon>
        <taxon>Synergistaceae</taxon>
        <taxon>Synergistes</taxon>
    </lineage>
</organism>
<name>A0A073IQM4_9BACT</name>
<keyword evidence="10" id="KW-0255">Endonuclease</keyword>
<keyword evidence="4" id="KW-0808">Transferase</keyword>
<keyword evidence="10" id="KW-0378">Hydrolase</keyword>
<gene>
    <name evidence="10" type="ORF">EH55_06425</name>
</gene>
<comment type="similarity">
    <text evidence="1">Belongs to the N(4)/N(6)-methyltransferase family.</text>
</comment>
<dbReference type="PROSITE" id="PS00092">
    <property type="entry name" value="N6_MTASE"/>
    <property type="match status" value="1"/>
</dbReference>
<evidence type="ECO:0000256" key="5">
    <source>
        <dbReference type="ARBA" id="ARBA00022691"/>
    </source>
</evidence>
<dbReference type="PANTHER" id="PTHR42933:SF1">
    <property type="entry name" value="SITE-SPECIFIC DNA-METHYLTRANSFERASE (ADENINE-SPECIFIC)"/>
    <property type="match status" value="1"/>
</dbReference>
<keyword evidence="10" id="KW-0540">Nuclease</keyword>
<dbReference type="PATRIC" id="fig|2754.20.peg.1862"/>
<keyword evidence="5" id="KW-0949">S-adenosyl-L-methionine</keyword>
<dbReference type="Proteomes" id="UP000027665">
    <property type="component" value="Unassembled WGS sequence"/>
</dbReference>
<dbReference type="InterPro" id="IPR002052">
    <property type="entry name" value="DNA_methylase_N6_adenine_CS"/>
</dbReference>
<feature type="domain" description="DNA methylase adenine-specific" evidence="8">
    <location>
        <begin position="181"/>
        <end position="490"/>
    </location>
</feature>
<evidence type="ECO:0000256" key="2">
    <source>
        <dbReference type="ARBA" id="ARBA00011900"/>
    </source>
</evidence>
<evidence type="ECO:0000256" key="1">
    <source>
        <dbReference type="ARBA" id="ARBA00006594"/>
    </source>
</evidence>
<dbReference type="Gene3D" id="3.40.50.150">
    <property type="entry name" value="Vaccinia Virus protein VP39"/>
    <property type="match status" value="1"/>
</dbReference>
<dbReference type="InterPro" id="IPR051537">
    <property type="entry name" value="DNA_Adenine_Mtase"/>
</dbReference>
<evidence type="ECO:0000259" key="8">
    <source>
        <dbReference type="Pfam" id="PF02384"/>
    </source>
</evidence>
<dbReference type="Pfam" id="PF12161">
    <property type="entry name" value="HsdM_N"/>
    <property type="match status" value="1"/>
</dbReference>
<protein>
    <recommendedName>
        <fullName evidence="2">site-specific DNA-methyltransferase (adenine-specific)</fullName>
        <ecNumber evidence="2">2.1.1.72</ecNumber>
    </recommendedName>
</protein>
<dbReference type="GO" id="GO:0008170">
    <property type="term" value="F:N-methyltransferase activity"/>
    <property type="evidence" value="ECO:0007669"/>
    <property type="project" value="InterPro"/>
</dbReference>
<comment type="catalytic activity">
    <reaction evidence="7">
        <text>a 2'-deoxyadenosine in DNA + S-adenosyl-L-methionine = an N(6)-methyl-2'-deoxyadenosine in DNA + S-adenosyl-L-homocysteine + H(+)</text>
        <dbReference type="Rhea" id="RHEA:15197"/>
        <dbReference type="Rhea" id="RHEA-COMP:12418"/>
        <dbReference type="Rhea" id="RHEA-COMP:12419"/>
        <dbReference type="ChEBI" id="CHEBI:15378"/>
        <dbReference type="ChEBI" id="CHEBI:57856"/>
        <dbReference type="ChEBI" id="CHEBI:59789"/>
        <dbReference type="ChEBI" id="CHEBI:90615"/>
        <dbReference type="ChEBI" id="CHEBI:90616"/>
        <dbReference type="EC" id="2.1.1.72"/>
    </reaction>
</comment>
<reference evidence="10 11" key="1">
    <citation type="submission" date="2014-04" db="EMBL/GenBank/DDBJ databases">
        <title>Draft Genome Sequence of Synergistes jonesii.</title>
        <authorList>
            <person name="Coil D.A."/>
            <person name="Eisen J.A."/>
            <person name="Holland-Moritz H.E."/>
        </authorList>
    </citation>
    <scope>NUCLEOTIDE SEQUENCE [LARGE SCALE GENOMIC DNA]</scope>
    <source>
        <strain evidence="10 11">78-1</strain>
    </source>
</reference>
<dbReference type="Pfam" id="PF02384">
    <property type="entry name" value="N6_Mtase"/>
    <property type="match status" value="1"/>
</dbReference>
<sequence>MADMRKDQEREELFRRIYKIATDLVHAGHVAEWDFKSYVLGTMFYRYISENFAAYINAGERAAGNKDFDYARMSDADAEPAREGLIQEKGFFILPSELFCNVLARADKDENLNETLERVFKHIESSAASGDAENDFAGLFDDFDVNSKAIGETVAKRNKVLVELLNGVATMPLFSANGTNADLFGDAYEYLMGMYAANAGKKGGQYFTPSDVSELLARLGTIGKSRINKVYDPACGSGSLLLKVEKVLGKDNIERGFFGQEIDLTTYNLCRINMFLHNVDFDKFSIVREDTLLSPQHWDDQPFELIVSNPPFSVPWEGDKNPLLINDPRFSPAGVLAPASKGDMAFIMHSLSWLASNGAAAIVCFPGIMYRSGAEQKIRKYLVDNNYVDAIIQLPPNLFLNVTISVDIMLLRKNKTDNAVLFVDASGEFVKVTKNNRLSEANIQRIVSAVAGRKDEQYFSRLVPNEEVGGKQNNYNLSVSTYVEAEDTREKIDIAKLNAEIEEIVAREQVLRDEIAKIIAEIEAER</sequence>
<evidence type="ECO:0000256" key="3">
    <source>
        <dbReference type="ARBA" id="ARBA00022603"/>
    </source>
</evidence>
<dbReference type="GO" id="GO:0009007">
    <property type="term" value="F:site-specific DNA-methyltransferase (adenine-specific) activity"/>
    <property type="evidence" value="ECO:0007669"/>
    <property type="project" value="UniProtKB-EC"/>
</dbReference>
<dbReference type="PANTHER" id="PTHR42933">
    <property type="entry name" value="SLR6095 PROTEIN"/>
    <property type="match status" value="1"/>
</dbReference>
<dbReference type="STRING" id="2754.EH55_06425"/>
<dbReference type="InterPro" id="IPR022749">
    <property type="entry name" value="D12N6_MeTrfase_N"/>
</dbReference>
<feature type="domain" description="N6 adenine-specific DNA methyltransferase N-terminal" evidence="9">
    <location>
        <begin position="15"/>
        <end position="166"/>
    </location>
</feature>